<dbReference type="Proteomes" id="UP000694680">
    <property type="component" value="Chromosome 20"/>
</dbReference>
<dbReference type="Ensembl" id="ENSGWIT00000029736.1">
    <property type="protein sequence ID" value="ENSGWIP00000027237.1"/>
    <property type="gene ID" value="ENSGWIG00000014261.1"/>
</dbReference>
<evidence type="ECO:0000313" key="3">
    <source>
        <dbReference type="Ensembl" id="ENSGWIP00000027237.1"/>
    </source>
</evidence>
<organism evidence="3 4">
    <name type="scientific">Gouania willdenowi</name>
    <name type="common">Blunt-snouted clingfish</name>
    <name type="synonym">Lepadogaster willdenowi</name>
    <dbReference type="NCBI Taxonomy" id="441366"/>
    <lineage>
        <taxon>Eukaryota</taxon>
        <taxon>Metazoa</taxon>
        <taxon>Chordata</taxon>
        <taxon>Craniata</taxon>
        <taxon>Vertebrata</taxon>
        <taxon>Euteleostomi</taxon>
        <taxon>Actinopterygii</taxon>
        <taxon>Neopterygii</taxon>
        <taxon>Teleostei</taxon>
        <taxon>Neoteleostei</taxon>
        <taxon>Acanthomorphata</taxon>
        <taxon>Ovalentaria</taxon>
        <taxon>Blenniimorphae</taxon>
        <taxon>Blenniiformes</taxon>
        <taxon>Gobiesocoidei</taxon>
        <taxon>Gobiesocidae</taxon>
        <taxon>Gobiesocinae</taxon>
        <taxon>Gouania</taxon>
    </lineage>
</organism>
<keyword evidence="4" id="KW-1185">Reference proteome</keyword>
<dbReference type="GO" id="GO:0005615">
    <property type="term" value="C:extracellular space"/>
    <property type="evidence" value="ECO:0007669"/>
    <property type="project" value="TreeGrafter"/>
</dbReference>
<feature type="domain" description="TIL" evidence="2">
    <location>
        <begin position="33"/>
        <end position="88"/>
    </location>
</feature>
<evidence type="ECO:0000256" key="1">
    <source>
        <dbReference type="ARBA" id="ARBA00023157"/>
    </source>
</evidence>
<keyword evidence="1" id="KW-1015">Disulfide bond</keyword>
<dbReference type="SUPFAM" id="SSF57567">
    <property type="entry name" value="Serine protease inhibitors"/>
    <property type="match status" value="1"/>
</dbReference>
<dbReference type="AlphaFoldDB" id="A0A8C5GAP9"/>
<evidence type="ECO:0000313" key="4">
    <source>
        <dbReference type="Proteomes" id="UP000694680"/>
    </source>
</evidence>
<dbReference type="Gene3D" id="2.10.25.10">
    <property type="entry name" value="Laminin"/>
    <property type="match status" value="1"/>
</dbReference>
<evidence type="ECO:0000259" key="2">
    <source>
        <dbReference type="Pfam" id="PF01826"/>
    </source>
</evidence>
<name>A0A8C5GAP9_GOUWI</name>
<proteinExistence type="predicted"/>
<dbReference type="PANTHER" id="PTHR11339:SF386">
    <property type="entry name" value="HEMOLECTIN, ISOFORM A"/>
    <property type="match status" value="1"/>
</dbReference>
<protein>
    <recommendedName>
        <fullName evidence="2">TIL domain-containing protein</fullName>
    </recommendedName>
</protein>
<sequence length="110" mass="12281">MLLTEAVLSCHFLYKCSVTMVNIHACLSPARLCPRGQVFSDCVSSCPPTCSSLQPSMGGQCREECVGGCECPPGLYLHHGRCLTRDHCPCFHRRLTYQSGDRIQQRCNTW</sequence>
<dbReference type="InterPro" id="IPR002919">
    <property type="entry name" value="TIL_dom"/>
</dbReference>
<reference evidence="3" key="3">
    <citation type="submission" date="2025-09" db="UniProtKB">
        <authorList>
            <consortium name="Ensembl"/>
        </authorList>
    </citation>
    <scope>IDENTIFICATION</scope>
</reference>
<dbReference type="PANTHER" id="PTHR11339">
    <property type="entry name" value="EXTRACELLULAR MATRIX GLYCOPROTEIN RELATED"/>
    <property type="match status" value="1"/>
</dbReference>
<reference evidence="3" key="1">
    <citation type="submission" date="2020-06" db="EMBL/GenBank/DDBJ databases">
        <authorList>
            <consortium name="Wellcome Sanger Institute Data Sharing"/>
        </authorList>
    </citation>
    <scope>NUCLEOTIDE SEQUENCE [LARGE SCALE GENOMIC DNA]</scope>
</reference>
<dbReference type="GO" id="GO:0031012">
    <property type="term" value="C:extracellular matrix"/>
    <property type="evidence" value="ECO:0007669"/>
    <property type="project" value="TreeGrafter"/>
</dbReference>
<dbReference type="InterPro" id="IPR036084">
    <property type="entry name" value="Ser_inhib-like_sf"/>
</dbReference>
<dbReference type="InterPro" id="IPR050780">
    <property type="entry name" value="Mucin_vWF_Thrombospondin_sf"/>
</dbReference>
<accession>A0A8C5GAP9</accession>
<dbReference type="Pfam" id="PF01826">
    <property type="entry name" value="TIL"/>
    <property type="match status" value="1"/>
</dbReference>
<dbReference type="FunFam" id="2.10.25.10:FF:000055">
    <property type="entry name" value="alpha-tectorin isoform X1"/>
    <property type="match status" value="1"/>
</dbReference>
<dbReference type="CDD" id="cd19941">
    <property type="entry name" value="TIL"/>
    <property type="match status" value="1"/>
</dbReference>
<reference evidence="3" key="2">
    <citation type="submission" date="2025-08" db="UniProtKB">
        <authorList>
            <consortium name="Ensembl"/>
        </authorList>
    </citation>
    <scope>IDENTIFICATION</scope>
</reference>